<name>A0ABR1ARV5_POLSC</name>
<accession>A0ABR1ARV5</accession>
<feature type="region of interest" description="Disordered" evidence="1">
    <location>
        <begin position="92"/>
        <end position="170"/>
    </location>
</feature>
<evidence type="ECO:0000313" key="3">
    <source>
        <dbReference type="Proteomes" id="UP001359485"/>
    </source>
</evidence>
<dbReference type="EMBL" id="JAWJWF010000045">
    <property type="protein sequence ID" value="KAK6626677.1"/>
    <property type="molecule type" value="Genomic_DNA"/>
</dbReference>
<keyword evidence="3" id="KW-1185">Reference proteome</keyword>
<feature type="compositionally biased region" description="Basic and acidic residues" evidence="1">
    <location>
        <begin position="92"/>
        <end position="114"/>
    </location>
</feature>
<gene>
    <name evidence="2" type="ORF">RUM44_009153</name>
</gene>
<evidence type="ECO:0000313" key="2">
    <source>
        <dbReference type="EMBL" id="KAK6626677.1"/>
    </source>
</evidence>
<organism evidence="2 3">
    <name type="scientific">Polyplax serrata</name>
    <name type="common">Common mouse louse</name>
    <dbReference type="NCBI Taxonomy" id="468196"/>
    <lineage>
        <taxon>Eukaryota</taxon>
        <taxon>Metazoa</taxon>
        <taxon>Ecdysozoa</taxon>
        <taxon>Arthropoda</taxon>
        <taxon>Hexapoda</taxon>
        <taxon>Insecta</taxon>
        <taxon>Pterygota</taxon>
        <taxon>Neoptera</taxon>
        <taxon>Paraneoptera</taxon>
        <taxon>Psocodea</taxon>
        <taxon>Troctomorpha</taxon>
        <taxon>Phthiraptera</taxon>
        <taxon>Anoplura</taxon>
        <taxon>Polyplacidae</taxon>
        <taxon>Polyplax</taxon>
    </lineage>
</organism>
<sequence>MVKRPSTITVAIVDINSDWKFVEDVGVDVGVRQRIARKGPSKGKVVRLTSQVIKHYLILGTHHQPIRQLGLCEKGKNASKCKLEKIKSENKMKNQMRCGKDQKASFDTAKDKSKTNFQIGQPQQDDPRVPLRPIDRPLFEIKVKGQQSEDTNPDEGQAHPDRSRSSSRWLSDSSSFSIRSRCFIKFKWLEAEVKVKDCVTMPIAQLSFISFLMRQCHLPDDIGEDRAYYDIVTSVLETAFQATNPNTV</sequence>
<dbReference type="Proteomes" id="UP001359485">
    <property type="component" value="Unassembled WGS sequence"/>
</dbReference>
<feature type="compositionally biased region" description="Polar residues" evidence="1">
    <location>
        <begin position="115"/>
        <end position="124"/>
    </location>
</feature>
<proteinExistence type="predicted"/>
<protein>
    <submittedName>
        <fullName evidence="2">Uncharacterized protein</fullName>
    </submittedName>
</protein>
<reference evidence="2 3" key="1">
    <citation type="submission" date="2023-09" db="EMBL/GenBank/DDBJ databases">
        <title>Genomes of two closely related lineages of the louse Polyplax serrata with different host specificities.</title>
        <authorList>
            <person name="Martinu J."/>
            <person name="Tarabai H."/>
            <person name="Stefka J."/>
            <person name="Hypsa V."/>
        </authorList>
    </citation>
    <scope>NUCLEOTIDE SEQUENCE [LARGE SCALE GENOMIC DNA]</scope>
    <source>
        <strain evidence="2">98ZLc_SE</strain>
    </source>
</reference>
<feature type="compositionally biased region" description="Basic and acidic residues" evidence="1">
    <location>
        <begin position="125"/>
        <end position="143"/>
    </location>
</feature>
<comment type="caution">
    <text evidence="2">The sequence shown here is derived from an EMBL/GenBank/DDBJ whole genome shotgun (WGS) entry which is preliminary data.</text>
</comment>
<evidence type="ECO:0000256" key="1">
    <source>
        <dbReference type="SAM" id="MobiDB-lite"/>
    </source>
</evidence>